<dbReference type="EMBL" id="JAFBDQ010000004">
    <property type="protein sequence ID" value="MBM7556239.1"/>
    <property type="molecule type" value="Genomic_DNA"/>
</dbReference>
<evidence type="ECO:0000313" key="2">
    <source>
        <dbReference type="Proteomes" id="UP000774000"/>
    </source>
</evidence>
<organism evidence="1 2">
    <name type="scientific">Halanaerobacter jeridensis</name>
    <dbReference type="NCBI Taxonomy" id="706427"/>
    <lineage>
        <taxon>Bacteria</taxon>
        <taxon>Bacillati</taxon>
        <taxon>Bacillota</taxon>
        <taxon>Clostridia</taxon>
        <taxon>Halanaerobiales</taxon>
        <taxon>Halobacteroidaceae</taxon>
        <taxon>Halanaerobacter</taxon>
    </lineage>
</organism>
<name>A0A939BQF1_9FIRM</name>
<proteinExistence type="predicted"/>
<comment type="caution">
    <text evidence="1">The sequence shown here is derived from an EMBL/GenBank/DDBJ whole genome shotgun (WGS) entry which is preliminary data.</text>
</comment>
<dbReference type="NCBIfam" id="TIGR02856">
    <property type="entry name" value="spore_yqfC"/>
    <property type="match status" value="1"/>
</dbReference>
<gene>
    <name evidence="1" type="ORF">JOC47_001075</name>
</gene>
<protein>
    <submittedName>
        <fullName evidence="1">Sporulation protein YqfC</fullName>
    </submittedName>
</protein>
<accession>A0A939BQF1</accession>
<reference evidence="1" key="1">
    <citation type="submission" date="2021-01" db="EMBL/GenBank/DDBJ databases">
        <title>Genomic Encyclopedia of Type Strains, Phase IV (KMG-IV): sequencing the most valuable type-strain genomes for metagenomic binning, comparative biology and taxonomic classification.</title>
        <authorList>
            <person name="Goeker M."/>
        </authorList>
    </citation>
    <scope>NUCLEOTIDE SEQUENCE</scope>
    <source>
        <strain evidence="1">DSM 23230</strain>
    </source>
</reference>
<keyword evidence="2" id="KW-1185">Reference proteome</keyword>
<sequence>MEQDEIKTKLVKIFDLPQDVVFNLPVICLTGSLSLVLENHQGIHKYTTEVIKIKVKNGYIVIQGLNLKLDYLSEKKIAVIGQVKQLNFDCD</sequence>
<dbReference type="InterPro" id="IPR022477">
    <property type="entry name" value="Spore_YqfC"/>
</dbReference>
<dbReference type="Proteomes" id="UP000774000">
    <property type="component" value="Unassembled WGS sequence"/>
</dbReference>
<dbReference type="AlphaFoldDB" id="A0A939BQF1"/>
<dbReference type="RefSeq" id="WP_204700965.1">
    <property type="nucleotide sequence ID" value="NZ_JAFBDQ010000004.1"/>
</dbReference>
<evidence type="ECO:0000313" key="1">
    <source>
        <dbReference type="EMBL" id="MBM7556239.1"/>
    </source>
</evidence>
<dbReference type="InterPro" id="IPR022476">
    <property type="entry name" value="Spore_YabP/YqfC"/>
</dbReference>
<dbReference type="Pfam" id="PF07873">
    <property type="entry name" value="YabP"/>
    <property type="match status" value="1"/>
</dbReference>